<comment type="subcellular location">
    <subcellularLocation>
        <location evidence="1">Plastid</location>
    </subcellularLocation>
</comment>
<evidence type="ECO:0000256" key="7">
    <source>
        <dbReference type="ARBA" id="ARBA00024830"/>
    </source>
</evidence>
<evidence type="ECO:0000256" key="3">
    <source>
        <dbReference type="ARBA" id="ARBA00011458"/>
    </source>
</evidence>
<keyword evidence="14" id="KW-1185">Reference proteome</keyword>
<dbReference type="InterPro" id="IPR036397">
    <property type="entry name" value="RNaseH_sf"/>
</dbReference>
<dbReference type="GO" id="GO:0003735">
    <property type="term" value="F:structural constituent of ribosome"/>
    <property type="evidence" value="ECO:0007669"/>
    <property type="project" value="InterPro"/>
</dbReference>
<organism evidence="11">
    <name type="scientific">Cladocopium goreaui</name>
    <dbReference type="NCBI Taxonomy" id="2562237"/>
    <lineage>
        <taxon>Eukaryota</taxon>
        <taxon>Sar</taxon>
        <taxon>Alveolata</taxon>
        <taxon>Dinophyceae</taxon>
        <taxon>Suessiales</taxon>
        <taxon>Symbiodiniaceae</taxon>
        <taxon>Cladocopium</taxon>
    </lineage>
</organism>
<accession>A0A9P1C4T1</accession>
<feature type="region of interest" description="Disordered" evidence="10">
    <location>
        <begin position="2329"/>
        <end position="2350"/>
    </location>
</feature>
<dbReference type="InterPro" id="IPR012340">
    <property type="entry name" value="NA-bd_OB-fold"/>
</dbReference>
<dbReference type="SUPFAM" id="SSF50249">
    <property type="entry name" value="Nucleic acid-binding proteins"/>
    <property type="match status" value="1"/>
</dbReference>
<dbReference type="InterPro" id="IPR012337">
    <property type="entry name" value="RNaseH-like_sf"/>
</dbReference>
<keyword evidence="4" id="KW-0934">Plastid</keyword>
<comment type="subunit">
    <text evidence="3">Part of the 30S ribosomal subunit.</text>
</comment>
<dbReference type="Gene3D" id="3.80.10.10">
    <property type="entry name" value="Ribonuclease Inhibitor"/>
    <property type="match status" value="1"/>
</dbReference>
<feature type="compositionally biased region" description="Basic residues" evidence="10">
    <location>
        <begin position="2335"/>
        <end position="2344"/>
    </location>
</feature>
<evidence type="ECO:0000313" key="11">
    <source>
        <dbReference type="EMBL" id="CAI3985021.1"/>
    </source>
</evidence>
<dbReference type="Pfam" id="PF00164">
    <property type="entry name" value="Ribosom_S12_S23"/>
    <property type="match status" value="1"/>
</dbReference>
<dbReference type="Proteomes" id="UP001152797">
    <property type="component" value="Unassembled WGS sequence"/>
</dbReference>
<evidence type="ECO:0000256" key="10">
    <source>
        <dbReference type="SAM" id="MobiDB-lite"/>
    </source>
</evidence>
<dbReference type="SUPFAM" id="SSF53098">
    <property type="entry name" value="Ribonuclease H-like"/>
    <property type="match status" value="1"/>
</dbReference>
<evidence type="ECO:0000256" key="8">
    <source>
        <dbReference type="ARBA" id="ARBA00040813"/>
    </source>
</evidence>
<name>A0A9P1C4T1_9DINO</name>
<feature type="compositionally biased region" description="Pro residues" evidence="10">
    <location>
        <begin position="1"/>
        <end position="11"/>
    </location>
</feature>
<dbReference type="SUPFAM" id="SSF52047">
    <property type="entry name" value="RNI-like"/>
    <property type="match status" value="1"/>
</dbReference>
<proteinExistence type="inferred from homology"/>
<dbReference type="Gene3D" id="3.30.420.10">
    <property type="entry name" value="Ribonuclease H-like superfamily/Ribonuclease H"/>
    <property type="match status" value="1"/>
</dbReference>
<evidence type="ECO:0000256" key="1">
    <source>
        <dbReference type="ARBA" id="ARBA00004474"/>
    </source>
</evidence>
<evidence type="ECO:0000313" key="14">
    <source>
        <dbReference type="Proteomes" id="UP001152797"/>
    </source>
</evidence>
<dbReference type="GO" id="GO:0003676">
    <property type="term" value="F:nucleic acid binding"/>
    <property type="evidence" value="ECO:0007669"/>
    <property type="project" value="InterPro"/>
</dbReference>
<dbReference type="GO" id="GO:0009536">
    <property type="term" value="C:plastid"/>
    <property type="evidence" value="ECO:0007669"/>
    <property type="project" value="UniProtKB-SubCell"/>
</dbReference>
<dbReference type="InterPro" id="IPR036691">
    <property type="entry name" value="Endo/exonu/phosph_ase_sf"/>
</dbReference>
<evidence type="ECO:0000313" key="12">
    <source>
        <dbReference type="EMBL" id="CAL1138396.1"/>
    </source>
</evidence>
<dbReference type="OrthoDB" id="415871at2759"/>
<dbReference type="FunFam" id="2.40.50.140:FF:000099">
    <property type="entry name" value="Ribosomal protein S12, mitochondrial"/>
    <property type="match status" value="1"/>
</dbReference>
<evidence type="ECO:0000256" key="5">
    <source>
        <dbReference type="ARBA" id="ARBA00022980"/>
    </source>
</evidence>
<dbReference type="Gene3D" id="3.60.10.10">
    <property type="entry name" value="Endonuclease/exonuclease/phosphatase"/>
    <property type="match status" value="1"/>
</dbReference>
<dbReference type="EMBL" id="CAMXCT020000946">
    <property type="protein sequence ID" value="CAL1138396.1"/>
    <property type="molecule type" value="Genomic_DNA"/>
</dbReference>
<dbReference type="PROSITE" id="PS00055">
    <property type="entry name" value="RIBOSOMAL_S12"/>
    <property type="match status" value="1"/>
</dbReference>
<dbReference type="GO" id="GO:0015935">
    <property type="term" value="C:small ribosomal subunit"/>
    <property type="evidence" value="ECO:0007669"/>
    <property type="project" value="InterPro"/>
</dbReference>
<dbReference type="InterPro" id="IPR006032">
    <property type="entry name" value="Ribosomal_uS12"/>
</dbReference>
<comment type="caution">
    <text evidence="11">The sequence shown here is derived from an EMBL/GenBank/DDBJ whole genome shotgun (WGS) entry which is preliminary data.</text>
</comment>
<dbReference type="CDD" id="cd03368">
    <property type="entry name" value="Ribosomal_S12"/>
    <property type="match status" value="1"/>
</dbReference>
<dbReference type="SUPFAM" id="SSF56219">
    <property type="entry name" value="DNase I-like"/>
    <property type="match status" value="1"/>
</dbReference>
<comment type="similarity">
    <text evidence="2">Belongs to the universal ribosomal protein uS12 family.</text>
</comment>
<evidence type="ECO:0000313" key="13">
    <source>
        <dbReference type="EMBL" id="CAL4772333.1"/>
    </source>
</evidence>
<evidence type="ECO:0000256" key="9">
    <source>
        <dbReference type="ARBA" id="ARBA00081202"/>
    </source>
</evidence>
<dbReference type="EMBL" id="CAMXCT010000946">
    <property type="protein sequence ID" value="CAI3985021.1"/>
    <property type="molecule type" value="Genomic_DNA"/>
</dbReference>
<reference evidence="12" key="2">
    <citation type="submission" date="2024-04" db="EMBL/GenBank/DDBJ databases">
        <authorList>
            <person name="Chen Y."/>
            <person name="Shah S."/>
            <person name="Dougan E. K."/>
            <person name="Thang M."/>
            <person name="Chan C."/>
        </authorList>
    </citation>
    <scope>NUCLEOTIDE SEQUENCE [LARGE SCALE GENOMIC DNA]</scope>
</reference>
<dbReference type="PANTHER" id="PTHR11652">
    <property type="entry name" value="30S RIBOSOMAL PROTEIN S12 FAMILY MEMBER"/>
    <property type="match status" value="1"/>
</dbReference>
<feature type="compositionally biased region" description="Low complexity" evidence="10">
    <location>
        <begin position="17"/>
        <end position="26"/>
    </location>
</feature>
<evidence type="ECO:0000256" key="2">
    <source>
        <dbReference type="ARBA" id="ARBA00005657"/>
    </source>
</evidence>
<comment type="function">
    <text evidence="7">With S4 and S5 plays an important role in translational accuracy. Located at the interface of the 30S and 50S subunits.</text>
</comment>
<protein>
    <recommendedName>
        <fullName evidence="8">Small ribosomal subunit protein uS12c</fullName>
    </recommendedName>
    <alternativeName>
        <fullName evidence="9">Apicoplast 30S ribosomal protein S12</fullName>
    </alternativeName>
</protein>
<dbReference type="GO" id="GO:0006412">
    <property type="term" value="P:translation"/>
    <property type="evidence" value="ECO:0007669"/>
    <property type="project" value="InterPro"/>
</dbReference>
<reference evidence="11" key="1">
    <citation type="submission" date="2022-10" db="EMBL/GenBank/DDBJ databases">
        <authorList>
            <person name="Chen Y."/>
            <person name="Dougan E. K."/>
            <person name="Chan C."/>
            <person name="Rhodes N."/>
            <person name="Thang M."/>
        </authorList>
    </citation>
    <scope>NUCLEOTIDE SEQUENCE</scope>
</reference>
<dbReference type="PRINTS" id="PR01034">
    <property type="entry name" value="RIBOSOMALS12"/>
</dbReference>
<gene>
    <name evidence="11" type="ORF">C1SCF055_LOCUS12510</name>
</gene>
<dbReference type="EMBL" id="CAMXCT030000946">
    <property type="protein sequence ID" value="CAL4772333.1"/>
    <property type="molecule type" value="Genomic_DNA"/>
</dbReference>
<feature type="region of interest" description="Disordered" evidence="10">
    <location>
        <begin position="2431"/>
        <end position="2462"/>
    </location>
</feature>
<dbReference type="NCBIfam" id="TIGR00981">
    <property type="entry name" value="rpsL_bact"/>
    <property type="match status" value="1"/>
</dbReference>
<evidence type="ECO:0000256" key="4">
    <source>
        <dbReference type="ARBA" id="ARBA00022640"/>
    </source>
</evidence>
<feature type="region of interest" description="Disordered" evidence="10">
    <location>
        <begin position="1"/>
        <end position="44"/>
    </location>
</feature>
<keyword evidence="5 13" id="KW-0689">Ribosomal protein</keyword>
<dbReference type="InterPro" id="IPR032675">
    <property type="entry name" value="LRR_dom_sf"/>
</dbReference>
<dbReference type="Gene3D" id="2.40.50.140">
    <property type="entry name" value="Nucleic acid-binding proteins"/>
    <property type="match status" value="1"/>
</dbReference>
<dbReference type="InterPro" id="IPR005679">
    <property type="entry name" value="Ribosomal_uS12_bac"/>
</dbReference>
<sequence length="2462" mass="275794">MAAPYPVPPPDKGSGKGSAASSTMTMPSPPPTAITGPPGQWAPTMQMMPVPAVPAGPGTIDEAAEEIKKESKAQDLVSQNLHCSLPQLHDERRPSPFLRLVLVDMEIYEPNEILPGAFRRFSKWLPRTINRRSVFRMLDLESLLDIHGERCRLWFNNNLIADDFIEPLHLEDGDYIRILIGDHDSDFQCDDSSAESTDFMAGLQLPLEVLPRSFELAMPVDMDPLLNVQAHSSQNEIALSLATPCTSAVFLHCSGLTTLCTQQRNRQTMRCEILVGSIIQEHDQPLRLHNGLGLRVQLRTRTEAELTSFVTQLRAEDDVDDIQLWTNHWHIQTPDSKQTSLHSQAQVLERCLATSMRLLEEDETGPSLTPLAIPENHPEEAPVTDRFPDHQGDILDSWRAASTSTFATDTIDGEIHVKFVTWFLNGDLWPRCDAFRTVALPADPERWDAIFRQTWRDRADPATQFQTALVYPPVTPDQHGGHLIIHQNLGPSVQGTLLSVFWHGQESELGSRFAQVVPHWLSFQRFLHFADLLDACRRRILLCVGFSGSHPIDDDRPLFPRHGTHVEIHAAEWQIVDENSLMQQPGAPQLAPAGTHAAPPQVADCDASQLNADAPIFLQCEGWYGTVPLHSGRPIPGRSGYGIILRTQPIPQPRPTATTVNHTMRSPILLQLASLLQRDDHSSDEGFAPLHEEASSPSVAPVTVALRLRSGCDQLIVPEYIECSAPGAPADIEAELTHWGIDCKALRFGHRHEALCFPAQWTAQVNQFHYMFCHEDVKDNEGIFLHTSNMPLDELGLMQLLYQLGYCRAAILDKEELLPRVFRVLFLDVVQQPLTEQGRIKKPLPWPALSHHGRHNRPFFDPSRHPDEDKNFLIKLGITMQDIDDFFKSGDDLLCRDPTGLDLPETTKQAMLISDTTDLARFDRLIIYTDGSSIPLHRHRPAAWNEENGNGDTWAYVVLGERSVNQHPAVEVIGWLTHPVRYDPHCPSFLGSTYVGSLGAEREAMTWAALWRLAHNVDTPTLFRTDSWTTAMQAQGHIGTADVDASFTSLRSCFQALEAALPDRLQVEHTPGHCGDPYNDFADWLAREERRRSFYSKRQAISLDLWRPFLPYMWMLFSQTDGLPSWSSQGFHVPPPQLPSPLATPTCEGNELTSDRAAKIDISLASANIGSMYNGEWGHAGKLDYLRTQFKLLCLNFLGLQETRTPELFSRTDKILRFASGALHGQHGIELWVNLEQAYAVNDDGPIFFAPHHFVVVHKDHRSMLIHVVTEWVDFWILVAHAPQSGVALSERQIWWDHLLQITAACPQTARLFALLDANAGPGSADHISVFRTIGGHTSSTPLLRTFLQERNLCLPCTASCHEGTNTTWTTPDGLSEHMIDYIAIPQTCLSECSISRVLDEFDLGNSHHDHSAVALQLHWQELRQSHSAQSSKPRIDFTLVQHEHVEQALGDYVVPAWTENIEDQVSQFNGHLLARLQNLCPHAKHRPKKPCIDEATWNLRTQKLIARRGLRQLARHHRLELLRACFQSWTSRPGYDKARFWHYGRWLQCANVKLLARHYKSAAQLKAKLRARKTAYLKHAFENLPTDAPASSILHELKKVVGSTNLKAIKQQTLPLIKDSTGQPCTSPSHALDTWIHFFQHMEGGRRVDKQEQHQLWVQNLQKFQATFLDLKITEVPSLVELEAAFRHVKPQKATGPDLIDAKICASSPAIVARKTYSQLLKLYTHGQESLLHKGGRLQPIWKQKGPRDACSAYRSVLISSHVGKSLHRCLRLHSADVFEHYLQLQQTGGMRGISVTLGVHQARAYLRTRLRQHQCVGLLFLDLTEAFYRIVRQLALGGLPDDEAIAAVGNRLQLGPDLLHALHQHLDDRPAVVRAGLSPQLQKVLQALHTDTHFYVGVQQDACRTTLGTRPGDCFADIVFSFLWARLLHRLEQIMQESNILDSFPDEKGLRPPGGEAAASGTKPFMGPTWMDDTCVAFSQESPSSLERTAGREIFAAKSVDVSALLMQLLIATDDYYFKIDVWTSPEGVMPPSWLKQAFLIRQFSCGSADSVILASSTEQATVATCRQTLQASRLRWQPATLTRFLDIFTDEDAAVLHVAGDSLRGLFRTLMDSTAWSFLTAEGRDKNSPWHQEIAIQEQCCLREIEEQRNRVSIGNILMGFQLVATAALACTGFLKAIGDLPEDPAQQVSLRNRDIFGPLVCTSYGHAYGPDFAGFSQLEELDVHWNHFGGEASALLQGIIECHHGGLLGFSGLRSLNLSWNPLGKFCAEDLPSLLGGRCFRHLDLSRCDLTMAHCKILAEGLEDNRTIVGLHAAWLTLGATQKQLSTWRGPPKKRPKPRDKRQELQRCPQKGGIVTRVYTMSPKKPNSAIRKVCRLKLSTGTETIAYIPGEGHSLQEFASVLMRGGRRRDLVGMRYNLVRGARDLQGVVGRRQSRSKYGTEKPSGDEPAAPAKGGKKR</sequence>
<evidence type="ECO:0000256" key="6">
    <source>
        <dbReference type="ARBA" id="ARBA00023274"/>
    </source>
</evidence>
<keyword evidence="6" id="KW-0687">Ribonucleoprotein</keyword>